<evidence type="ECO:0000313" key="2">
    <source>
        <dbReference type="EMBL" id="KAJ8427887.1"/>
    </source>
</evidence>
<dbReference type="Proteomes" id="UP001153076">
    <property type="component" value="Unassembled WGS sequence"/>
</dbReference>
<gene>
    <name evidence="2" type="ORF">Cgig2_007202</name>
</gene>
<keyword evidence="3" id="KW-1185">Reference proteome</keyword>
<dbReference type="EMBL" id="JAKOGI010001077">
    <property type="protein sequence ID" value="KAJ8427887.1"/>
    <property type="molecule type" value="Genomic_DNA"/>
</dbReference>
<organism evidence="2 3">
    <name type="scientific">Carnegiea gigantea</name>
    <dbReference type="NCBI Taxonomy" id="171969"/>
    <lineage>
        <taxon>Eukaryota</taxon>
        <taxon>Viridiplantae</taxon>
        <taxon>Streptophyta</taxon>
        <taxon>Embryophyta</taxon>
        <taxon>Tracheophyta</taxon>
        <taxon>Spermatophyta</taxon>
        <taxon>Magnoliopsida</taxon>
        <taxon>eudicotyledons</taxon>
        <taxon>Gunneridae</taxon>
        <taxon>Pentapetalae</taxon>
        <taxon>Caryophyllales</taxon>
        <taxon>Cactineae</taxon>
        <taxon>Cactaceae</taxon>
        <taxon>Cactoideae</taxon>
        <taxon>Echinocereeae</taxon>
        <taxon>Carnegiea</taxon>
    </lineage>
</organism>
<proteinExistence type="predicted"/>
<accession>A0A9Q1GYQ6</accession>
<dbReference type="SUPFAM" id="SSF54001">
    <property type="entry name" value="Cysteine proteinases"/>
    <property type="match status" value="1"/>
</dbReference>
<feature type="region of interest" description="Disordered" evidence="1">
    <location>
        <begin position="21"/>
        <end position="42"/>
    </location>
</feature>
<sequence>MRKLSTNRTFCINPWTFASPEQPCPEGRSEREHPKRGSSNLQKCPNEIEAHVLTYNKNIFENPIFFNLYLKREAVALKRYQSWTPIDYTPPTFDLGIPFSPMKGISIAMRSPAKRALTMISSPNCNDKQVVDDKEIIASMAAADCYLENSIVDMWYIITNNNQLSRHKGSSNRFYFTTYVYMMNIIDNLTLPKKPTTRYDSCDTLLIPQEVKDFQIVYVKTDYPDNINLHDCGIYTMCHMETHYESLLTTLRAKYAARILLHPNNLLRDDTLCKAKLEARATQQ</sequence>
<dbReference type="OrthoDB" id="1749240at2759"/>
<protein>
    <submittedName>
        <fullName evidence="2">Uncharacterized protein</fullName>
    </submittedName>
</protein>
<evidence type="ECO:0000313" key="3">
    <source>
        <dbReference type="Proteomes" id="UP001153076"/>
    </source>
</evidence>
<dbReference type="InterPro" id="IPR038765">
    <property type="entry name" value="Papain-like_cys_pep_sf"/>
</dbReference>
<comment type="caution">
    <text evidence="2">The sequence shown here is derived from an EMBL/GenBank/DDBJ whole genome shotgun (WGS) entry which is preliminary data.</text>
</comment>
<evidence type="ECO:0000256" key="1">
    <source>
        <dbReference type="SAM" id="MobiDB-lite"/>
    </source>
</evidence>
<name>A0A9Q1GYQ6_9CARY</name>
<dbReference type="AlphaFoldDB" id="A0A9Q1GYQ6"/>
<reference evidence="2" key="1">
    <citation type="submission" date="2022-04" db="EMBL/GenBank/DDBJ databases">
        <title>Carnegiea gigantea Genome sequencing and assembly v2.</title>
        <authorList>
            <person name="Copetti D."/>
            <person name="Sanderson M.J."/>
            <person name="Burquez A."/>
            <person name="Wojciechowski M.F."/>
        </authorList>
    </citation>
    <scope>NUCLEOTIDE SEQUENCE</scope>
    <source>
        <strain evidence="2">SGP5-SGP5p</strain>
        <tissue evidence="2">Aerial part</tissue>
    </source>
</reference>